<proteinExistence type="predicted"/>
<reference evidence="2" key="1">
    <citation type="submission" date="2021-02" db="EMBL/GenBank/DDBJ databases">
        <authorList>
            <person name="Dougan E. K."/>
            <person name="Rhodes N."/>
            <person name="Thang M."/>
            <person name="Chan C."/>
        </authorList>
    </citation>
    <scope>NUCLEOTIDE SEQUENCE</scope>
</reference>
<dbReference type="EMBL" id="CAJNNW010022381">
    <property type="protein sequence ID" value="CAE8669259.1"/>
    <property type="molecule type" value="Genomic_DNA"/>
</dbReference>
<dbReference type="AlphaFoldDB" id="A0A813J8D1"/>
<feature type="region of interest" description="Disordered" evidence="1">
    <location>
        <begin position="197"/>
        <end position="216"/>
    </location>
</feature>
<evidence type="ECO:0000256" key="1">
    <source>
        <dbReference type="SAM" id="MobiDB-lite"/>
    </source>
</evidence>
<evidence type="ECO:0000313" key="2">
    <source>
        <dbReference type="EMBL" id="CAE8669259.1"/>
    </source>
</evidence>
<accession>A0A813J8D1</accession>
<evidence type="ECO:0000313" key="3">
    <source>
        <dbReference type="Proteomes" id="UP000626109"/>
    </source>
</evidence>
<protein>
    <submittedName>
        <fullName evidence="2">Uncharacterized protein</fullName>
    </submittedName>
</protein>
<dbReference type="Proteomes" id="UP000626109">
    <property type="component" value="Unassembled WGS sequence"/>
</dbReference>
<organism evidence="2 3">
    <name type="scientific">Polarella glacialis</name>
    <name type="common">Dinoflagellate</name>
    <dbReference type="NCBI Taxonomy" id="89957"/>
    <lineage>
        <taxon>Eukaryota</taxon>
        <taxon>Sar</taxon>
        <taxon>Alveolata</taxon>
        <taxon>Dinophyceae</taxon>
        <taxon>Suessiales</taxon>
        <taxon>Suessiaceae</taxon>
        <taxon>Polarella</taxon>
    </lineage>
</organism>
<name>A0A813J8D1_POLGL</name>
<comment type="caution">
    <text evidence="2">The sequence shown here is derived from an EMBL/GenBank/DDBJ whole genome shotgun (WGS) entry which is preliminary data.</text>
</comment>
<sequence length="216" mass="23306">MLGASDVRPDALSLAQRQPLSSCAAINKAQLNLRLFCNRSGMFEREADHSLGTDLLALHTKLYPLLAKMAQHCYEFRELGNLPSSLFDNPNDQGLAEEEQNWSGVVKELAAGRLLLPFQPLFGAARSRGWAKQSLHNVCGSFFGNRTICLNTFKQLLFGSLFSAKPLFKHVSTTVVVSSPGEEGADAPSALCVPGRLGEASDTLQPASGLLGESET</sequence>
<gene>
    <name evidence="2" type="ORF">PGLA2088_LOCUS17141</name>
</gene>